<keyword evidence="2" id="KW-1185">Reference proteome</keyword>
<protein>
    <submittedName>
        <fullName evidence="1">Uncharacterized protein</fullName>
    </submittedName>
</protein>
<name>A0A2T5IT80_9GAMM</name>
<dbReference type="Proteomes" id="UP000244223">
    <property type="component" value="Unassembled WGS sequence"/>
</dbReference>
<proteinExistence type="predicted"/>
<organism evidence="1 2">
    <name type="scientific">Agitococcus lubricus</name>
    <dbReference type="NCBI Taxonomy" id="1077255"/>
    <lineage>
        <taxon>Bacteria</taxon>
        <taxon>Pseudomonadati</taxon>
        <taxon>Pseudomonadota</taxon>
        <taxon>Gammaproteobacteria</taxon>
        <taxon>Moraxellales</taxon>
        <taxon>Moraxellaceae</taxon>
        <taxon>Agitococcus</taxon>
    </lineage>
</organism>
<comment type="caution">
    <text evidence="1">The sequence shown here is derived from an EMBL/GenBank/DDBJ whole genome shotgun (WGS) entry which is preliminary data.</text>
</comment>
<evidence type="ECO:0000313" key="2">
    <source>
        <dbReference type="Proteomes" id="UP000244223"/>
    </source>
</evidence>
<dbReference type="EMBL" id="QAON01000025">
    <property type="protein sequence ID" value="PTQ87074.1"/>
    <property type="molecule type" value="Genomic_DNA"/>
</dbReference>
<evidence type="ECO:0000313" key="1">
    <source>
        <dbReference type="EMBL" id="PTQ87074.1"/>
    </source>
</evidence>
<accession>A0A2T5IT80</accession>
<sequence length="80" mass="9418">MAKTNAERQKAYRENKQGDKALHVWISEEASLALKRLSSHYDEPQKNIIQEMILLADKTIIDSLEKDSYQWQDYFSVDDK</sequence>
<reference evidence="1 2" key="1">
    <citation type="submission" date="2018-04" db="EMBL/GenBank/DDBJ databases">
        <title>Genomic Encyclopedia of Archaeal and Bacterial Type Strains, Phase II (KMG-II): from individual species to whole genera.</title>
        <authorList>
            <person name="Goeker M."/>
        </authorList>
    </citation>
    <scope>NUCLEOTIDE SEQUENCE [LARGE SCALE GENOMIC DNA]</scope>
    <source>
        <strain evidence="1 2">DSM 5822</strain>
    </source>
</reference>
<dbReference type="OrthoDB" id="9101168at2"/>
<dbReference type="AlphaFoldDB" id="A0A2T5IT80"/>
<dbReference type="RefSeq" id="WP_107866964.1">
    <property type="nucleotide sequence ID" value="NZ_QAON01000025.1"/>
</dbReference>
<gene>
    <name evidence="1" type="ORF">C8N29_12519</name>
</gene>